<dbReference type="InterPro" id="IPR050080">
    <property type="entry name" value="RNase_PH"/>
</dbReference>
<dbReference type="GO" id="GO:0016075">
    <property type="term" value="P:rRNA catabolic process"/>
    <property type="evidence" value="ECO:0007669"/>
    <property type="project" value="TreeGrafter"/>
</dbReference>
<sequence length="131" mass="14370">MSLFIETNTDCNAIGSATWDNSGHHVTFSIYGPDETKINEELTHRAFVDVKVTPCAGQRTSKELELEVYLDHLVERLIDVKEFPRSKFTGRLFIIAGGTDHPRTVASAINAISLALLLSGLPLRATITAVC</sequence>
<comment type="caution">
    <text evidence="7">The sequence shown here is derived from an EMBL/GenBank/DDBJ whole genome shotgun (WGS) entry which is preliminary data.</text>
</comment>
<evidence type="ECO:0000256" key="4">
    <source>
        <dbReference type="ARBA" id="ARBA00022835"/>
    </source>
</evidence>
<evidence type="ECO:0000313" key="8">
    <source>
        <dbReference type="Proteomes" id="UP001292079"/>
    </source>
</evidence>
<dbReference type="Gene3D" id="3.30.230.70">
    <property type="entry name" value="GHMP Kinase, N-terminal domain"/>
    <property type="match status" value="1"/>
</dbReference>
<reference evidence="7" key="2">
    <citation type="journal article" date="2023" name="Infect Dis Poverty">
        <title>Chromosome-scale genome of the human blood fluke Schistosoma mekongi and its implications for public health.</title>
        <authorList>
            <person name="Zhou M."/>
            <person name="Xu L."/>
            <person name="Xu D."/>
            <person name="Chen W."/>
            <person name="Khan J."/>
            <person name="Hu Y."/>
            <person name="Huang H."/>
            <person name="Wei H."/>
            <person name="Zhang Y."/>
            <person name="Chusongsang P."/>
            <person name="Tanasarnprasert K."/>
            <person name="Hu X."/>
            <person name="Limpanont Y."/>
            <person name="Lv Z."/>
        </authorList>
    </citation>
    <scope>NUCLEOTIDE SEQUENCE</scope>
    <source>
        <strain evidence="7">LV_2022a</strain>
    </source>
</reference>
<dbReference type="Proteomes" id="UP001292079">
    <property type="component" value="Unassembled WGS sequence"/>
</dbReference>
<dbReference type="GO" id="GO:0000176">
    <property type="term" value="C:nuclear exosome (RNase complex)"/>
    <property type="evidence" value="ECO:0007669"/>
    <property type="project" value="TreeGrafter"/>
</dbReference>
<dbReference type="GO" id="GO:0071051">
    <property type="term" value="P:poly(A)-dependent snoRNA 3'-end processing"/>
    <property type="evidence" value="ECO:0007669"/>
    <property type="project" value="TreeGrafter"/>
</dbReference>
<reference evidence="7" key="1">
    <citation type="submission" date="2022-04" db="EMBL/GenBank/DDBJ databases">
        <authorList>
            <person name="Xu L."/>
            <person name="Lv Z."/>
        </authorList>
    </citation>
    <scope>NUCLEOTIDE SEQUENCE</scope>
    <source>
        <strain evidence="7">LV_2022a</strain>
    </source>
</reference>
<dbReference type="PANTHER" id="PTHR11953:SF1">
    <property type="entry name" value="EXOSOME COMPLEX COMPONENT RRP46"/>
    <property type="match status" value="1"/>
</dbReference>
<gene>
    <name evidence="7" type="ORF">MN116_008140</name>
</gene>
<dbReference type="GO" id="GO:0071028">
    <property type="term" value="P:nuclear mRNA surveillance"/>
    <property type="evidence" value="ECO:0007669"/>
    <property type="project" value="TreeGrafter"/>
</dbReference>
<dbReference type="SUPFAM" id="SSF54211">
    <property type="entry name" value="Ribosomal protein S5 domain 2-like"/>
    <property type="match status" value="1"/>
</dbReference>
<dbReference type="GO" id="GO:0034475">
    <property type="term" value="P:U4 snRNA 3'-end processing"/>
    <property type="evidence" value="ECO:0007669"/>
    <property type="project" value="TreeGrafter"/>
</dbReference>
<dbReference type="PANTHER" id="PTHR11953">
    <property type="entry name" value="EXOSOME COMPLEX COMPONENT"/>
    <property type="match status" value="1"/>
</dbReference>
<dbReference type="InterPro" id="IPR027408">
    <property type="entry name" value="PNPase/RNase_PH_dom_sf"/>
</dbReference>
<dbReference type="AlphaFoldDB" id="A0AAE1Z669"/>
<accession>A0AAE1Z669</accession>
<evidence type="ECO:0000256" key="2">
    <source>
        <dbReference type="ARBA" id="ARBA00006678"/>
    </source>
</evidence>
<evidence type="ECO:0000313" key="7">
    <source>
        <dbReference type="EMBL" id="KAK4468346.1"/>
    </source>
</evidence>
<keyword evidence="8" id="KW-1185">Reference proteome</keyword>
<keyword evidence="3" id="KW-0698">rRNA processing</keyword>
<comment type="subcellular location">
    <subcellularLocation>
        <location evidence="1">Nucleus</location>
    </subcellularLocation>
</comment>
<dbReference type="GO" id="GO:0005730">
    <property type="term" value="C:nucleolus"/>
    <property type="evidence" value="ECO:0007669"/>
    <property type="project" value="TreeGrafter"/>
</dbReference>
<keyword evidence="4" id="KW-0271">Exosome</keyword>
<name>A0AAE1Z669_SCHME</name>
<dbReference type="GO" id="GO:0006364">
    <property type="term" value="P:rRNA processing"/>
    <property type="evidence" value="ECO:0007669"/>
    <property type="project" value="UniProtKB-KW"/>
</dbReference>
<dbReference type="Pfam" id="PF01138">
    <property type="entry name" value="RNase_PH"/>
    <property type="match status" value="1"/>
</dbReference>
<feature type="domain" description="Exoribonuclease phosphorolytic" evidence="6">
    <location>
        <begin position="3"/>
        <end position="122"/>
    </location>
</feature>
<dbReference type="GO" id="GO:0000177">
    <property type="term" value="C:cytoplasmic exosome (RNase complex)"/>
    <property type="evidence" value="ECO:0007669"/>
    <property type="project" value="TreeGrafter"/>
</dbReference>
<keyword evidence="5" id="KW-0539">Nucleus</keyword>
<comment type="similarity">
    <text evidence="2">Belongs to the RNase PH family.</text>
</comment>
<proteinExistence type="inferred from homology"/>
<evidence type="ECO:0000259" key="6">
    <source>
        <dbReference type="Pfam" id="PF01138"/>
    </source>
</evidence>
<dbReference type="EMBL" id="JALJAT010000007">
    <property type="protein sequence ID" value="KAK4468346.1"/>
    <property type="molecule type" value="Genomic_DNA"/>
</dbReference>
<dbReference type="InterPro" id="IPR001247">
    <property type="entry name" value="ExoRNase_PH_dom1"/>
</dbReference>
<evidence type="ECO:0000256" key="3">
    <source>
        <dbReference type="ARBA" id="ARBA00022552"/>
    </source>
</evidence>
<evidence type="ECO:0000256" key="5">
    <source>
        <dbReference type="ARBA" id="ARBA00023242"/>
    </source>
</evidence>
<evidence type="ECO:0000256" key="1">
    <source>
        <dbReference type="ARBA" id="ARBA00004123"/>
    </source>
</evidence>
<organism evidence="7 8">
    <name type="scientific">Schistosoma mekongi</name>
    <name type="common">Parasitic worm</name>
    <dbReference type="NCBI Taxonomy" id="38744"/>
    <lineage>
        <taxon>Eukaryota</taxon>
        <taxon>Metazoa</taxon>
        <taxon>Spiralia</taxon>
        <taxon>Lophotrochozoa</taxon>
        <taxon>Platyhelminthes</taxon>
        <taxon>Trematoda</taxon>
        <taxon>Digenea</taxon>
        <taxon>Strigeidida</taxon>
        <taxon>Schistosomatoidea</taxon>
        <taxon>Schistosomatidae</taxon>
        <taxon>Schistosoma</taxon>
    </lineage>
</organism>
<dbReference type="GO" id="GO:0003723">
    <property type="term" value="F:RNA binding"/>
    <property type="evidence" value="ECO:0007669"/>
    <property type="project" value="TreeGrafter"/>
</dbReference>
<protein>
    <recommendedName>
        <fullName evidence="6">Exoribonuclease phosphorolytic domain-containing protein</fullName>
    </recommendedName>
</protein>
<dbReference type="InterPro" id="IPR020568">
    <property type="entry name" value="Ribosomal_Su5_D2-typ_SF"/>
</dbReference>